<organism evidence="1 2">
    <name type="scientific">Parastrongyloides trichosuri</name>
    <name type="common">Possum-specific nematode worm</name>
    <dbReference type="NCBI Taxonomy" id="131310"/>
    <lineage>
        <taxon>Eukaryota</taxon>
        <taxon>Metazoa</taxon>
        <taxon>Ecdysozoa</taxon>
        <taxon>Nematoda</taxon>
        <taxon>Chromadorea</taxon>
        <taxon>Rhabditida</taxon>
        <taxon>Tylenchina</taxon>
        <taxon>Panagrolaimomorpha</taxon>
        <taxon>Strongyloidoidea</taxon>
        <taxon>Strongyloididae</taxon>
        <taxon>Parastrongyloides</taxon>
    </lineage>
</organism>
<keyword evidence="1" id="KW-1185">Reference proteome</keyword>
<evidence type="ECO:0000313" key="2">
    <source>
        <dbReference type="WBParaSite" id="PTRK_0000262200.1"/>
    </source>
</evidence>
<dbReference type="WBParaSite" id="PTRK_0000262200.1">
    <property type="protein sequence ID" value="PTRK_0000262200.1"/>
    <property type="gene ID" value="PTRK_0000262200"/>
</dbReference>
<accession>A0A0N4Z680</accession>
<dbReference type="AlphaFoldDB" id="A0A0N4Z680"/>
<proteinExistence type="predicted"/>
<name>A0A0N4Z680_PARTI</name>
<protein>
    <submittedName>
        <fullName evidence="2">WW domain-containing protein</fullName>
    </submittedName>
</protein>
<sequence length="385" mass="45052">MYNNYPLNHQPNNTNVNHYYYNNGTSTPYYQDHNQYHQYGNDYHQNLERRTNISHPHMNDLNHQGYYSERVNYNPHHNQTMNYDPKQKINHIYSNAVNHNTPKVFPYNSQNFVQRYNQHPAPNHAFMIERPQQRQYIYNSTPNYNSQNHTMIANRKRKQPPFPDPYSSCNIPIKQSYHHQTPKGLLSTPITISSHNNTNLPSDGYYCVDDDGNYYFVPSKGSKVAYQIIPQSGNKNIVPEKVVENNHVINETVHNHNTTVPDNVVKQEESTTVNCNKEDIYGDPSVILTPESLSDSKRENTLNSSLDLTKESSFDDKDEFSNEDDSFDFSFGIDDCYHEFDDSYENMMNYVPMEEETFERVSLERSIELENEKFGAALRELADLK</sequence>
<evidence type="ECO:0000313" key="1">
    <source>
        <dbReference type="Proteomes" id="UP000038045"/>
    </source>
</evidence>
<dbReference type="Proteomes" id="UP000038045">
    <property type="component" value="Unplaced"/>
</dbReference>
<reference evidence="2" key="1">
    <citation type="submission" date="2017-02" db="UniProtKB">
        <authorList>
            <consortium name="WormBaseParasite"/>
        </authorList>
    </citation>
    <scope>IDENTIFICATION</scope>
</reference>